<proteinExistence type="predicted"/>
<protein>
    <submittedName>
        <fullName evidence="1">Uncharacterized protein</fullName>
    </submittedName>
</protein>
<accession>A0A6A1WRZ1</accession>
<organism evidence="1 2">
    <name type="scientific">Morella rubra</name>
    <name type="common">Chinese bayberry</name>
    <dbReference type="NCBI Taxonomy" id="262757"/>
    <lineage>
        <taxon>Eukaryota</taxon>
        <taxon>Viridiplantae</taxon>
        <taxon>Streptophyta</taxon>
        <taxon>Embryophyta</taxon>
        <taxon>Tracheophyta</taxon>
        <taxon>Spermatophyta</taxon>
        <taxon>Magnoliopsida</taxon>
        <taxon>eudicotyledons</taxon>
        <taxon>Gunneridae</taxon>
        <taxon>Pentapetalae</taxon>
        <taxon>rosids</taxon>
        <taxon>fabids</taxon>
        <taxon>Fagales</taxon>
        <taxon>Myricaceae</taxon>
        <taxon>Morella</taxon>
    </lineage>
</organism>
<sequence>MDVFQHHGMKQEGEHTPTLSNLLKNFRLRVKRLRCYAAVCPDSRGKILLIRTTKTPRSNPLKGELVRAARLAISLAGEFQDQAIQVEGDALSLVNDTGVVSTEGRD</sequence>
<keyword evidence="2" id="KW-1185">Reference proteome</keyword>
<dbReference type="EMBL" id="RXIC02000013">
    <property type="protein sequence ID" value="KAB1228075.1"/>
    <property type="molecule type" value="Genomic_DNA"/>
</dbReference>
<comment type="caution">
    <text evidence="1">The sequence shown here is derived from an EMBL/GenBank/DDBJ whole genome shotgun (WGS) entry which is preliminary data.</text>
</comment>
<reference evidence="1 2" key="1">
    <citation type="journal article" date="2019" name="Plant Biotechnol. J.">
        <title>The red bayberry genome and genetic basis of sex determination.</title>
        <authorList>
            <person name="Jia H.M."/>
            <person name="Jia H.J."/>
            <person name="Cai Q.L."/>
            <person name="Wang Y."/>
            <person name="Zhao H.B."/>
            <person name="Yang W.F."/>
            <person name="Wang G.Y."/>
            <person name="Li Y.H."/>
            <person name="Zhan D.L."/>
            <person name="Shen Y.T."/>
            <person name="Niu Q.F."/>
            <person name="Chang L."/>
            <person name="Qiu J."/>
            <person name="Zhao L."/>
            <person name="Xie H.B."/>
            <person name="Fu W.Y."/>
            <person name="Jin J."/>
            <person name="Li X.W."/>
            <person name="Jiao Y."/>
            <person name="Zhou C.C."/>
            <person name="Tu T."/>
            <person name="Chai C.Y."/>
            <person name="Gao J.L."/>
            <person name="Fan L.J."/>
            <person name="van de Weg E."/>
            <person name="Wang J.Y."/>
            <person name="Gao Z.S."/>
        </authorList>
    </citation>
    <scope>NUCLEOTIDE SEQUENCE [LARGE SCALE GENOMIC DNA]</scope>
    <source>
        <tissue evidence="1">Leaves</tissue>
    </source>
</reference>
<gene>
    <name evidence="1" type="ORF">CJ030_MR4G024755</name>
</gene>
<evidence type="ECO:0000313" key="2">
    <source>
        <dbReference type="Proteomes" id="UP000516437"/>
    </source>
</evidence>
<dbReference type="AlphaFoldDB" id="A0A6A1WRZ1"/>
<name>A0A6A1WRZ1_9ROSI</name>
<dbReference type="Proteomes" id="UP000516437">
    <property type="component" value="Unassembled WGS sequence"/>
</dbReference>
<evidence type="ECO:0000313" key="1">
    <source>
        <dbReference type="EMBL" id="KAB1228075.1"/>
    </source>
</evidence>